<dbReference type="PROSITE" id="PS51708">
    <property type="entry name" value="CHAD"/>
    <property type="match status" value="1"/>
</dbReference>
<dbReference type="EMBL" id="CP088156">
    <property type="protein sequence ID" value="UFZ06696.1"/>
    <property type="molecule type" value="Genomic_DNA"/>
</dbReference>
<evidence type="ECO:0000259" key="3">
    <source>
        <dbReference type="PROSITE" id="PS51708"/>
    </source>
</evidence>
<keyword evidence="5" id="KW-1185">Reference proteome</keyword>
<dbReference type="Gene3D" id="1.40.20.10">
    <property type="entry name" value="CHAD domain"/>
    <property type="match status" value="1"/>
</dbReference>
<feature type="region of interest" description="Disordered" evidence="1">
    <location>
        <begin position="1"/>
        <end position="31"/>
    </location>
</feature>
<dbReference type="SMART" id="SM00880">
    <property type="entry name" value="CHAD"/>
    <property type="match status" value="1"/>
</dbReference>
<dbReference type="RefSeq" id="WP_231326153.1">
    <property type="nucleotide sequence ID" value="NZ_CP088156.1"/>
</dbReference>
<protein>
    <submittedName>
        <fullName evidence="4">CYTH and CHAD domain-containing protein</fullName>
    </submittedName>
</protein>
<organism evidence="4 5">
    <name type="scientific">Bradyrhizobium ontarionense</name>
    <dbReference type="NCBI Taxonomy" id="2898149"/>
    <lineage>
        <taxon>Bacteria</taxon>
        <taxon>Pseudomonadati</taxon>
        <taxon>Pseudomonadota</taxon>
        <taxon>Alphaproteobacteria</taxon>
        <taxon>Hyphomicrobiales</taxon>
        <taxon>Nitrobacteraceae</taxon>
        <taxon>Bradyrhizobium</taxon>
    </lineage>
</organism>
<dbReference type="InterPro" id="IPR039013">
    <property type="entry name" value="YgiF"/>
</dbReference>
<dbReference type="PANTHER" id="PTHR39569:SF1">
    <property type="entry name" value="INORGANIC TRIPHOSPHATASE"/>
    <property type="match status" value="1"/>
</dbReference>
<dbReference type="PANTHER" id="PTHR39569">
    <property type="entry name" value="INORGANIC TRIPHOSPHATASE"/>
    <property type="match status" value="1"/>
</dbReference>
<dbReference type="PROSITE" id="PS51707">
    <property type="entry name" value="CYTH"/>
    <property type="match status" value="1"/>
</dbReference>
<dbReference type="Pfam" id="PF01928">
    <property type="entry name" value="CYTH"/>
    <property type="match status" value="1"/>
</dbReference>
<dbReference type="SMART" id="SM01118">
    <property type="entry name" value="CYTH"/>
    <property type="match status" value="1"/>
</dbReference>
<accession>A0ABY3RH94</accession>
<proteinExistence type="predicted"/>
<evidence type="ECO:0000313" key="4">
    <source>
        <dbReference type="EMBL" id="UFZ06696.1"/>
    </source>
</evidence>
<dbReference type="InterPro" id="IPR023577">
    <property type="entry name" value="CYTH_domain"/>
</dbReference>
<dbReference type="Gene3D" id="2.40.320.10">
    <property type="entry name" value="Hypothetical Protein Pfu-838710-001"/>
    <property type="match status" value="1"/>
</dbReference>
<dbReference type="InterPro" id="IPR038186">
    <property type="entry name" value="CHAD_dom_sf"/>
</dbReference>
<feature type="domain" description="CHAD" evidence="3">
    <location>
        <begin position="286"/>
        <end position="571"/>
    </location>
</feature>
<dbReference type="InterPro" id="IPR007899">
    <property type="entry name" value="CHAD_dom"/>
</dbReference>
<dbReference type="Pfam" id="PF05235">
    <property type="entry name" value="CHAD"/>
    <property type="match status" value="1"/>
</dbReference>
<evidence type="ECO:0000259" key="2">
    <source>
        <dbReference type="PROSITE" id="PS51707"/>
    </source>
</evidence>
<sequence>MPDSNATASIHGSDRAVETPAKGDFASSDQSDTANTLAAQHLSEEMVAKGDAAAASTDVLAPFLPDPVAGTGHEIELKLLVDPDQLAGFNNAPVVTAHARNKGARKHLTSVYYDTPKRTLWKNGFTLRVRQSGSRFVQTVKAQHSDDPLKRGEWEASVASLAPDPALAAALLPEELRADLEAHRLEAVFTTDVHRHARLLDLPSATVEIAFDSGVIKAGEHNEIVSEIELELKSGNPATIYEIALRLAEHGSVRPSIRSKSARGFDLVAGAAPGAEKPRKPRLDPAVSLDEAFAIILQSSLHHLLQAMPAAEDGRNPEGVHQLRVALRRLRAALHLMQPVGRSSTLDGLAADARWLAQNLSAARDLDVFLTETLPEIACACTTVAGFDALSALAERRRDLAYRKLRIALAERRCASFVLGLGGWIATRGWRNDVSPDDLRRLAEPAIDFAGHVLSERHQKAIKRGRGFKKLPAERRHRLRLALKKLRYSIDFLLPLYGASKPAKKYARTLAGLQERLGHYNDMAVTAGVIETLDTTSTDAAIAAAAITGWQAHAMAGVESPLREAWREFTKAPTPWSPEEA</sequence>
<evidence type="ECO:0000313" key="5">
    <source>
        <dbReference type="Proteomes" id="UP001431010"/>
    </source>
</evidence>
<feature type="domain" description="CYTH" evidence="2">
    <location>
        <begin position="72"/>
        <end position="271"/>
    </location>
</feature>
<dbReference type="CDD" id="cd07756">
    <property type="entry name" value="CYTH-like_Pase_CHAD"/>
    <property type="match status" value="1"/>
</dbReference>
<gene>
    <name evidence="4" type="ORF">LQG66_10515</name>
</gene>
<dbReference type="Proteomes" id="UP001431010">
    <property type="component" value="Chromosome"/>
</dbReference>
<name>A0ABY3RH94_9BRAD</name>
<evidence type="ECO:0000256" key="1">
    <source>
        <dbReference type="SAM" id="MobiDB-lite"/>
    </source>
</evidence>
<dbReference type="SUPFAM" id="SSF55154">
    <property type="entry name" value="CYTH-like phosphatases"/>
    <property type="match status" value="1"/>
</dbReference>
<reference evidence="4" key="1">
    <citation type="journal article" date="2024" name="Antonie Van Leeuwenhoek">
        <title>Bradyrhizobium ontarionense sp. nov., a novel bacterial symbiont isolated from Aeschynomene indica (Indian jointvetch), harbours photosynthesis, nitrogen fixation and nitrous oxide (N2O) reductase genes.</title>
        <authorList>
            <person name="Bromfield E.S.P."/>
            <person name="Cloutier S."/>
        </authorList>
    </citation>
    <scope>NUCLEOTIDE SEQUENCE</scope>
    <source>
        <strain evidence="4">A19</strain>
    </source>
</reference>
<feature type="compositionally biased region" description="Polar residues" evidence="1">
    <location>
        <begin position="1"/>
        <end position="10"/>
    </location>
</feature>
<dbReference type="InterPro" id="IPR033469">
    <property type="entry name" value="CYTH-like_dom_sf"/>
</dbReference>